<proteinExistence type="predicted"/>
<reference evidence="2 3" key="2">
    <citation type="submission" date="2021-10" db="EMBL/GenBank/DDBJ databases">
        <authorList>
            <person name="Piombo E."/>
        </authorList>
    </citation>
    <scope>NUCLEOTIDE SEQUENCE [LARGE SCALE GENOMIC DNA]</scope>
</reference>
<feature type="compositionally biased region" description="Polar residues" evidence="1">
    <location>
        <begin position="155"/>
        <end position="165"/>
    </location>
</feature>
<gene>
    <name evidence="2" type="ORF">CBYS24578_00001010</name>
</gene>
<protein>
    <submittedName>
        <fullName evidence="2">Uncharacterized protein</fullName>
    </submittedName>
</protein>
<accession>A0A9N9XUJ4</accession>
<name>A0A9N9XUJ4_9HYPO</name>
<sequence length="263" mass="26931">MAPIPVYSSSPINAAAKASGVTPRTAGGDHHSAEAPETTTSAPRPQGYPVAQPGAQPTLPAAAVQTGGAAPPQTSAGLEPTPTHQLVRDGSPPAPQPGAVPVAPGTRSKIPPPPRAGESLQQQHPPVATAVPSQTTLPPQMSYPAPNPTYPPRAGSSTITAQVARSASGPVPTPLGELGPGGDGGDDGDRFSHPPGYHQNALGPGLSSRQEDQGIYYTSQQQQRFDDDQDEEGLWGAARKWATAAGNSLAQAENEVWKRINKG</sequence>
<dbReference type="Proteomes" id="UP000754883">
    <property type="component" value="Unassembled WGS sequence"/>
</dbReference>
<organism evidence="2 3">
    <name type="scientific">Clonostachys byssicola</name>
    <dbReference type="NCBI Taxonomy" id="160290"/>
    <lineage>
        <taxon>Eukaryota</taxon>
        <taxon>Fungi</taxon>
        <taxon>Dikarya</taxon>
        <taxon>Ascomycota</taxon>
        <taxon>Pezizomycotina</taxon>
        <taxon>Sordariomycetes</taxon>
        <taxon>Hypocreomycetidae</taxon>
        <taxon>Hypocreales</taxon>
        <taxon>Bionectriaceae</taxon>
        <taxon>Clonostachys</taxon>
    </lineage>
</organism>
<keyword evidence="3" id="KW-1185">Reference proteome</keyword>
<dbReference type="EMBL" id="CABFNO020001240">
    <property type="protein sequence ID" value="CAG9972423.1"/>
    <property type="molecule type" value="Genomic_DNA"/>
</dbReference>
<comment type="caution">
    <text evidence="2">The sequence shown here is derived from an EMBL/GenBank/DDBJ whole genome shotgun (WGS) entry which is preliminary data.</text>
</comment>
<evidence type="ECO:0000313" key="2">
    <source>
        <dbReference type="EMBL" id="CAG9972423.1"/>
    </source>
</evidence>
<evidence type="ECO:0000256" key="1">
    <source>
        <dbReference type="SAM" id="MobiDB-lite"/>
    </source>
</evidence>
<feature type="region of interest" description="Disordered" evidence="1">
    <location>
        <begin position="1"/>
        <end position="233"/>
    </location>
</feature>
<dbReference type="OrthoDB" id="5385910at2759"/>
<reference evidence="3" key="1">
    <citation type="submission" date="2019-06" db="EMBL/GenBank/DDBJ databases">
        <authorList>
            <person name="Broberg M."/>
        </authorList>
    </citation>
    <scope>NUCLEOTIDE SEQUENCE [LARGE SCALE GENOMIC DNA]</scope>
</reference>
<evidence type="ECO:0000313" key="3">
    <source>
        <dbReference type="Proteomes" id="UP000754883"/>
    </source>
</evidence>
<dbReference type="AlphaFoldDB" id="A0A9N9XUJ4"/>